<name>A0ABV6MEZ1_9ACTN</name>
<accession>A0ABV6MEZ1</accession>
<organism evidence="1 2">
    <name type="scientific">Phytohabitans kaempferiae</name>
    <dbReference type="NCBI Taxonomy" id="1620943"/>
    <lineage>
        <taxon>Bacteria</taxon>
        <taxon>Bacillati</taxon>
        <taxon>Actinomycetota</taxon>
        <taxon>Actinomycetes</taxon>
        <taxon>Micromonosporales</taxon>
        <taxon>Micromonosporaceae</taxon>
    </lineage>
</organism>
<protein>
    <submittedName>
        <fullName evidence="1">Uncharacterized protein</fullName>
    </submittedName>
</protein>
<dbReference type="EMBL" id="JBHLUH010000080">
    <property type="protein sequence ID" value="MFC0533286.1"/>
    <property type="molecule type" value="Genomic_DNA"/>
</dbReference>
<proteinExistence type="predicted"/>
<keyword evidence="2" id="KW-1185">Reference proteome</keyword>
<sequence length="130" mass="14429">MPLVFSARDSEVRVGNELLEGVRAIEYRSARERREVTAIGTDERIAVYYGARSVTGRLRVASTAKVLDGLLTGPAEFQVVATLRHGANQRTVAFDECWMESKQVELGDGGHQETVYQFSATRVREEDVPA</sequence>
<dbReference type="RefSeq" id="WP_377260688.1">
    <property type="nucleotide sequence ID" value="NZ_JBHLUH010000080.1"/>
</dbReference>
<evidence type="ECO:0000313" key="2">
    <source>
        <dbReference type="Proteomes" id="UP001589867"/>
    </source>
</evidence>
<gene>
    <name evidence="1" type="ORF">ACFFIA_37330</name>
</gene>
<reference evidence="1 2" key="1">
    <citation type="submission" date="2024-09" db="EMBL/GenBank/DDBJ databases">
        <authorList>
            <person name="Sun Q."/>
            <person name="Mori K."/>
        </authorList>
    </citation>
    <scope>NUCLEOTIDE SEQUENCE [LARGE SCALE GENOMIC DNA]</scope>
    <source>
        <strain evidence="1 2">TBRC 3947</strain>
    </source>
</reference>
<evidence type="ECO:0000313" key="1">
    <source>
        <dbReference type="EMBL" id="MFC0533286.1"/>
    </source>
</evidence>
<comment type="caution">
    <text evidence="1">The sequence shown here is derived from an EMBL/GenBank/DDBJ whole genome shotgun (WGS) entry which is preliminary data.</text>
</comment>
<dbReference type="Proteomes" id="UP001589867">
    <property type="component" value="Unassembled WGS sequence"/>
</dbReference>